<evidence type="ECO:0000256" key="1">
    <source>
        <dbReference type="SAM" id="MobiDB-lite"/>
    </source>
</evidence>
<dbReference type="AlphaFoldDB" id="A0A9D3YSM0"/>
<keyword evidence="3" id="KW-1185">Reference proteome</keyword>
<evidence type="ECO:0000313" key="3">
    <source>
        <dbReference type="Proteomes" id="UP000828390"/>
    </source>
</evidence>
<dbReference type="EMBL" id="JAIWYP010000015">
    <property type="protein sequence ID" value="KAH3705336.1"/>
    <property type="molecule type" value="Genomic_DNA"/>
</dbReference>
<sequence length="111" mass="12266">MHYIDLSLVPSHEVCARFVGRAPAQQYVTVSTYTMVATLANRTHVNFPKSALLHSIASSLGCVSNKCVMNQYQDLCLSVRRPFIQTQSAKNMATGNSTLPSHILPQSERKT</sequence>
<gene>
    <name evidence="2" type="ORF">DPMN_080405</name>
</gene>
<accession>A0A9D3YSM0</accession>
<feature type="region of interest" description="Disordered" evidence="1">
    <location>
        <begin position="90"/>
        <end position="111"/>
    </location>
</feature>
<comment type="caution">
    <text evidence="2">The sequence shown here is derived from an EMBL/GenBank/DDBJ whole genome shotgun (WGS) entry which is preliminary data.</text>
</comment>
<organism evidence="2 3">
    <name type="scientific">Dreissena polymorpha</name>
    <name type="common">Zebra mussel</name>
    <name type="synonym">Mytilus polymorpha</name>
    <dbReference type="NCBI Taxonomy" id="45954"/>
    <lineage>
        <taxon>Eukaryota</taxon>
        <taxon>Metazoa</taxon>
        <taxon>Spiralia</taxon>
        <taxon>Lophotrochozoa</taxon>
        <taxon>Mollusca</taxon>
        <taxon>Bivalvia</taxon>
        <taxon>Autobranchia</taxon>
        <taxon>Heteroconchia</taxon>
        <taxon>Euheterodonta</taxon>
        <taxon>Imparidentia</taxon>
        <taxon>Neoheterodontei</taxon>
        <taxon>Myida</taxon>
        <taxon>Dreissenoidea</taxon>
        <taxon>Dreissenidae</taxon>
        <taxon>Dreissena</taxon>
    </lineage>
</organism>
<reference evidence="2" key="2">
    <citation type="submission" date="2020-11" db="EMBL/GenBank/DDBJ databases">
        <authorList>
            <person name="McCartney M.A."/>
            <person name="Auch B."/>
            <person name="Kono T."/>
            <person name="Mallez S."/>
            <person name="Becker A."/>
            <person name="Gohl D.M."/>
            <person name="Silverstein K.A.T."/>
            <person name="Koren S."/>
            <person name="Bechman K.B."/>
            <person name="Herman A."/>
            <person name="Abrahante J.E."/>
            <person name="Garbe J."/>
        </authorList>
    </citation>
    <scope>NUCLEOTIDE SEQUENCE</scope>
    <source>
        <strain evidence="2">Duluth1</strain>
        <tissue evidence="2">Whole animal</tissue>
    </source>
</reference>
<proteinExistence type="predicted"/>
<evidence type="ECO:0000313" key="2">
    <source>
        <dbReference type="EMBL" id="KAH3705336.1"/>
    </source>
</evidence>
<dbReference type="Proteomes" id="UP000828390">
    <property type="component" value="Unassembled WGS sequence"/>
</dbReference>
<name>A0A9D3YSM0_DREPO</name>
<feature type="compositionally biased region" description="Polar residues" evidence="1">
    <location>
        <begin position="90"/>
        <end position="100"/>
    </location>
</feature>
<protein>
    <submittedName>
        <fullName evidence="2">Uncharacterized protein</fullName>
    </submittedName>
</protein>
<reference evidence="2" key="1">
    <citation type="journal article" date="2019" name="bioRxiv">
        <title>The Genome of the Zebra Mussel, Dreissena polymorpha: A Resource for Invasive Species Research.</title>
        <authorList>
            <person name="McCartney M.A."/>
            <person name="Auch B."/>
            <person name="Kono T."/>
            <person name="Mallez S."/>
            <person name="Zhang Y."/>
            <person name="Obille A."/>
            <person name="Becker A."/>
            <person name="Abrahante J.E."/>
            <person name="Garbe J."/>
            <person name="Badalamenti J.P."/>
            <person name="Herman A."/>
            <person name="Mangelson H."/>
            <person name="Liachko I."/>
            <person name="Sullivan S."/>
            <person name="Sone E.D."/>
            <person name="Koren S."/>
            <person name="Silverstein K.A.T."/>
            <person name="Beckman K.B."/>
            <person name="Gohl D.M."/>
        </authorList>
    </citation>
    <scope>NUCLEOTIDE SEQUENCE</scope>
    <source>
        <strain evidence="2">Duluth1</strain>
        <tissue evidence="2">Whole animal</tissue>
    </source>
</reference>